<dbReference type="EMBL" id="SBJO01000240">
    <property type="protein sequence ID" value="KAF9761930.1"/>
    <property type="molecule type" value="Genomic_DNA"/>
</dbReference>
<dbReference type="Proteomes" id="UP000740883">
    <property type="component" value="Unassembled WGS sequence"/>
</dbReference>
<gene>
    <name evidence="1" type="ORF">NGRA_2330</name>
</gene>
<organism evidence="1 2">
    <name type="scientific">Nosema granulosis</name>
    <dbReference type="NCBI Taxonomy" id="83296"/>
    <lineage>
        <taxon>Eukaryota</taxon>
        <taxon>Fungi</taxon>
        <taxon>Fungi incertae sedis</taxon>
        <taxon>Microsporidia</taxon>
        <taxon>Nosematidae</taxon>
        <taxon>Nosema</taxon>
    </lineage>
</organism>
<proteinExistence type="predicted"/>
<evidence type="ECO:0000313" key="2">
    <source>
        <dbReference type="Proteomes" id="UP000740883"/>
    </source>
</evidence>
<dbReference type="AlphaFoldDB" id="A0A9P6GXV3"/>
<name>A0A9P6GXV3_9MICR</name>
<evidence type="ECO:0000313" key="1">
    <source>
        <dbReference type="EMBL" id="KAF9761930.1"/>
    </source>
</evidence>
<evidence type="ECO:0008006" key="3">
    <source>
        <dbReference type="Google" id="ProtNLM"/>
    </source>
</evidence>
<dbReference type="OrthoDB" id="2192049at2759"/>
<keyword evidence="2" id="KW-1185">Reference proteome</keyword>
<reference evidence="1 2" key="1">
    <citation type="journal article" date="2020" name="Genome Biol. Evol.">
        <title>Comparative genomics of strictly vertically transmitted, feminizing microsporidia endosymbionts of amphipod crustaceans.</title>
        <authorList>
            <person name="Cormier A."/>
            <person name="Chebbi M.A."/>
            <person name="Giraud I."/>
            <person name="Wattier R."/>
            <person name="Teixeira M."/>
            <person name="Gilbert C."/>
            <person name="Rigaud T."/>
            <person name="Cordaux R."/>
        </authorList>
    </citation>
    <scope>NUCLEOTIDE SEQUENCE [LARGE SCALE GENOMIC DNA]</scope>
    <source>
        <strain evidence="1 2">Ou3-Ou53</strain>
    </source>
</reference>
<accession>A0A9P6GXV3</accession>
<protein>
    <recommendedName>
        <fullName evidence="3">ISXO2-like transposase domain-containing protein</fullName>
    </recommendedName>
</protein>
<comment type="caution">
    <text evidence="1">The sequence shown here is derived from an EMBL/GenBank/DDBJ whole genome shotgun (WGS) entry which is preliminary data.</text>
</comment>
<sequence>MEKFVEEFATLSPYDSIFVDNQAAIEFSQNTDLFVQRYTCPICTSNMSEKNYSRAADGIIWRCRMKSCKNNVSIKANSNFLGLNVPTHKILKCIYAWTMNYTNYQAKHLSGISEPTFIKIKDRIQEWLHVDTTFKIGGEGVEIQIDETAICNGKIIIKTSSTHDSNPNTQWLIGGIENNQRKNLFLELVPNRKASTIRDLLERRGKREPLFQQMVTSYPSAIKSFG</sequence>